<dbReference type="Pfam" id="PF11268">
    <property type="entry name" value="DUF3071"/>
    <property type="match status" value="1"/>
</dbReference>
<dbReference type="RefSeq" id="WP_344785461.1">
    <property type="nucleotide sequence ID" value="NZ_BAAAZW010000010.1"/>
</dbReference>
<feature type="domain" description="DUF3071" evidence="2">
    <location>
        <begin position="1"/>
        <end position="169"/>
    </location>
</feature>
<feature type="compositionally biased region" description="Low complexity" evidence="1">
    <location>
        <begin position="259"/>
        <end position="278"/>
    </location>
</feature>
<protein>
    <submittedName>
        <fullName evidence="3">Septation protein SepH</fullName>
    </submittedName>
</protein>
<feature type="compositionally biased region" description="Basic and acidic residues" evidence="1">
    <location>
        <begin position="208"/>
        <end position="220"/>
    </location>
</feature>
<evidence type="ECO:0000313" key="4">
    <source>
        <dbReference type="Proteomes" id="UP001418444"/>
    </source>
</evidence>
<sequence length="336" mass="36420">MRELEVLRVESDGRYVVCIDRETDEHFRIRADDDLRAAARADTTELGQMPVAGDAALRPREIQARIRAGASVDELAEIAGVSTSRIERYAHPVLLERSRAAELARASHPLGMDGPSLSTLGELVAECLVLRGGVPADARWDSWKGDDGHWMVQLSYYEGSTENFAHWRFQPGTHGGTTDPIDQLAVELTDPETARAARRTRLAAVPTRRAEPRREVRPDGYEEVTVDADSLIGAQQAQPRRAQPPLADVLDLQYSTTPAAAGPTAAEPPAAEPTVPEPGDAPSAAQHGAHEADDPAEPGSAEEPARPVTRHRAKRAKPAVPAWEDVLLGVRSHPDD</sequence>
<feature type="compositionally biased region" description="Basic residues" evidence="1">
    <location>
        <begin position="308"/>
        <end position="317"/>
    </location>
</feature>
<gene>
    <name evidence="3" type="primary">sepH</name>
    <name evidence="3" type="ORF">GCM10022231_31500</name>
</gene>
<dbReference type="EMBL" id="BAAAZW010000010">
    <property type="protein sequence ID" value="GAA3968193.1"/>
    <property type="molecule type" value="Genomic_DNA"/>
</dbReference>
<keyword evidence="4" id="KW-1185">Reference proteome</keyword>
<feature type="region of interest" description="Disordered" evidence="1">
    <location>
        <begin position="195"/>
        <end position="222"/>
    </location>
</feature>
<evidence type="ECO:0000256" key="1">
    <source>
        <dbReference type="SAM" id="MobiDB-lite"/>
    </source>
</evidence>
<accession>A0ABP7PML0</accession>
<name>A0ABP7PML0_9ACTN</name>
<proteinExistence type="predicted"/>
<dbReference type="InterPro" id="IPR047682">
    <property type="entry name" value="SepH-like"/>
</dbReference>
<comment type="caution">
    <text evidence="3">The sequence shown here is derived from an EMBL/GenBank/DDBJ whole genome shotgun (WGS) entry which is preliminary data.</text>
</comment>
<dbReference type="InterPro" id="IPR021421">
    <property type="entry name" value="DUF3071"/>
</dbReference>
<evidence type="ECO:0000313" key="3">
    <source>
        <dbReference type="EMBL" id="GAA3968193.1"/>
    </source>
</evidence>
<organism evidence="3 4">
    <name type="scientific">Gordonia caeni</name>
    <dbReference type="NCBI Taxonomy" id="1007097"/>
    <lineage>
        <taxon>Bacteria</taxon>
        <taxon>Bacillati</taxon>
        <taxon>Actinomycetota</taxon>
        <taxon>Actinomycetes</taxon>
        <taxon>Mycobacteriales</taxon>
        <taxon>Gordoniaceae</taxon>
        <taxon>Gordonia</taxon>
    </lineage>
</organism>
<dbReference type="Proteomes" id="UP001418444">
    <property type="component" value="Unassembled WGS sequence"/>
</dbReference>
<reference evidence="4" key="1">
    <citation type="journal article" date="2019" name="Int. J. Syst. Evol. Microbiol.">
        <title>The Global Catalogue of Microorganisms (GCM) 10K type strain sequencing project: providing services to taxonomists for standard genome sequencing and annotation.</title>
        <authorList>
            <consortium name="The Broad Institute Genomics Platform"/>
            <consortium name="The Broad Institute Genome Sequencing Center for Infectious Disease"/>
            <person name="Wu L."/>
            <person name="Ma J."/>
        </authorList>
    </citation>
    <scope>NUCLEOTIDE SEQUENCE [LARGE SCALE GENOMIC DNA]</scope>
    <source>
        <strain evidence="4">JCM 16923</strain>
    </source>
</reference>
<dbReference type="NCBIfam" id="NF040712">
    <property type="entry name" value="SepH"/>
    <property type="match status" value="1"/>
</dbReference>
<feature type="region of interest" description="Disordered" evidence="1">
    <location>
        <begin position="259"/>
        <end position="336"/>
    </location>
</feature>
<evidence type="ECO:0000259" key="2">
    <source>
        <dbReference type="Pfam" id="PF11268"/>
    </source>
</evidence>